<gene>
    <name evidence="3" type="ORF">CVIRNUC_002436</name>
</gene>
<dbReference type="AlphaFoldDB" id="A0AAV1HVQ5"/>
<dbReference type="Gene3D" id="2.40.160.120">
    <property type="match status" value="1"/>
</dbReference>
<dbReference type="InterPro" id="IPR037239">
    <property type="entry name" value="OSBP_sf"/>
</dbReference>
<dbReference type="EMBL" id="CAUYUE010000003">
    <property type="protein sequence ID" value="CAK0756209.1"/>
    <property type="molecule type" value="Genomic_DNA"/>
</dbReference>
<keyword evidence="4" id="KW-1185">Reference proteome</keyword>
<protein>
    <submittedName>
        <fullName evidence="3">Uncharacterized protein</fullName>
    </submittedName>
</protein>
<dbReference type="GO" id="GO:0032934">
    <property type="term" value="F:sterol binding"/>
    <property type="evidence" value="ECO:0007669"/>
    <property type="project" value="TreeGrafter"/>
</dbReference>
<dbReference type="GO" id="GO:0016020">
    <property type="term" value="C:membrane"/>
    <property type="evidence" value="ECO:0007669"/>
    <property type="project" value="TreeGrafter"/>
</dbReference>
<comment type="caution">
    <text evidence="3">The sequence shown here is derived from an EMBL/GenBank/DDBJ whole genome shotgun (WGS) entry which is preliminary data.</text>
</comment>
<sequence>MQVTGDSLDFPIPVQMCLPITELQRRAEELEFSELLDQAAQRPKGSMERLLLVAAFAQSAFHAVGKLKPMVPVMGETYELVLPEKRLRLLVEMTYLSLQEERGIVSWVAEGEQWRLEGEDEPKLRFRATSVEMCLNWLDTLTFSDGDVYTWEKLTTGCASVSFLNGMAPAFHGTILVQNPGHKQSVTLEFQKRSTWQVLTSNRGVKDGVRFYLLDVPFLSGSWRSKLVAHMPNGSQWTVFEVNPLPSGPNRLGLNVRSMQLNEMTAGLEARLPPTDTRWRRDLRALEMGAYAEAGRRPHGQHSRHSHPQHMLRMCRCHPVNAAKSLSLSRL</sequence>
<accession>A0AAV1HVQ5</accession>
<dbReference type="PANTHER" id="PTHR10972:SF205">
    <property type="entry name" value="OXYSTEROL-BINDING PROTEIN 1"/>
    <property type="match status" value="1"/>
</dbReference>
<comment type="similarity">
    <text evidence="1">Belongs to the OSBP family.</text>
</comment>
<dbReference type="Proteomes" id="UP001314263">
    <property type="component" value="Unassembled WGS sequence"/>
</dbReference>
<dbReference type="PANTHER" id="PTHR10972">
    <property type="entry name" value="OXYSTEROL-BINDING PROTEIN-RELATED"/>
    <property type="match status" value="1"/>
</dbReference>
<evidence type="ECO:0000313" key="3">
    <source>
        <dbReference type="EMBL" id="CAK0756209.1"/>
    </source>
</evidence>
<evidence type="ECO:0000313" key="4">
    <source>
        <dbReference type="Proteomes" id="UP001314263"/>
    </source>
</evidence>
<dbReference type="Pfam" id="PF01237">
    <property type="entry name" value="Oxysterol_BP"/>
    <property type="match status" value="1"/>
</dbReference>
<evidence type="ECO:0000256" key="1">
    <source>
        <dbReference type="ARBA" id="ARBA00008842"/>
    </source>
</evidence>
<proteinExistence type="inferred from homology"/>
<keyword evidence="2" id="KW-0597">Phosphoprotein</keyword>
<name>A0AAV1HVQ5_9CHLO</name>
<evidence type="ECO:0000256" key="2">
    <source>
        <dbReference type="ARBA" id="ARBA00022553"/>
    </source>
</evidence>
<dbReference type="SUPFAM" id="SSF144000">
    <property type="entry name" value="Oxysterol-binding protein-like"/>
    <property type="match status" value="1"/>
</dbReference>
<organism evidence="3 4">
    <name type="scientific">Coccomyxa viridis</name>
    <dbReference type="NCBI Taxonomy" id="1274662"/>
    <lineage>
        <taxon>Eukaryota</taxon>
        <taxon>Viridiplantae</taxon>
        <taxon>Chlorophyta</taxon>
        <taxon>core chlorophytes</taxon>
        <taxon>Trebouxiophyceae</taxon>
        <taxon>Trebouxiophyceae incertae sedis</taxon>
        <taxon>Coccomyxaceae</taxon>
        <taxon>Coccomyxa</taxon>
    </lineage>
</organism>
<reference evidence="3 4" key="1">
    <citation type="submission" date="2023-10" db="EMBL/GenBank/DDBJ databases">
        <authorList>
            <person name="Maclean D."/>
            <person name="Macfadyen A."/>
        </authorList>
    </citation>
    <scope>NUCLEOTIDE SEQUENCE [LARGE SCALE GENOMIC DNA]</scope>
</reference>
<dbReference type="GO" id="GO:0005829">
    <property type="term" value="C:cytosol"/>
    <property type="evidence" value="ECO:0007669"/>
    <property type="project" value="TreeGrafter"/>
</dbReference>
<dbReference type="InterPro" id="IPR000648">
    <property type="entry name" value="Oxysterol-bd"/>
</dbReference>